<feature type="domain" description="Fe/B12 periplasmic-binding" evidence="2">
    <location>
        <begin position="108"/>
        <end position="380"/>
    </location>
</feature>
<evidence type="ECO:0000313" key="4">
    <source>
        <dbReference type="Proteomes" id="UP001207918"/>
    </source>
</evidence>
<evidence type="ECO:0000313" key="3">
    <source>
        <dbReference type="EMBL" id="MCW9708055.1"/>
    </source>
</evidence>
<dbReference type="Gene3D" id="3.40.50.1980">
    <property type="entry name" value="Nitrogenase molybdenum iron protein domain"/>
    <property type="match status" value="2"/>
</dbReference>
<dbReference type="EMBL" id="JAGGJA010000010">
    <property type="protein sequence ID" value="MCW9708055.1"/>
    <property type="molecule type" value="Genomic_DNA"/>
</dbReference>
<evidence type="ECO:0000256" key="1">
    <source>
        <dbReference type="SAM" id="Phobius"/>
    </source>
</evidence>
<dbReference type="Proteomes" id="UP001207918">
    <property type="component" value="Unassembled WGS sequence"/>
</dbReference>
<dbReference type="RefSeq" id="WP_265766841.1">
    <property type="nucleotide sequence ID" value="NZ_JAGGJA010000010.1"/>
</dbReference>
<dbReference type="Pfam" id="PF01497">
    <property type="entry name" value="Peripla_BP_2"/>
    <property type="match status" value="1"/>
</dbReference>
<accession>A0ABT3PQB7</accession>
<keyword evidence="4" id="KW-1185">Reference proteome</keyword>
<keyword evidence="1" id="KW-0812">Transmembrane</keyword>
<sequence>MTLKRFIYCSVSIILGSIVLIFSACNSPEKQKNTAHLVSDNTVTFPHKVQAEYASGFHISYHENHKLLEILKPFQDKVDTLRYALVPRELVEEVDVSGAREIPIPVRRMIATSTTHIGLLGMLDANSVLTGMVGAEFVYSSEVKSQIESGTTTSLPQGELNKEKILAMDPDLLMISGGQSSQFDNYRVLIDSGINVFVNAEWLETTPLGKAEWVKVMAALLNKEQLANKKFEAVADRYQKLRAATDTVTHKPLIINSVPYKGAWFVSGGNSFAAQFLEDAGANYPWLETEDTGGLRKSFEVVYEQGLKADIWINPGTAESREDLLAKDSRFKAFKAFETGQIYNNNRRKRPSGGNDYWESGVVHPDILLADLIKIFHPEIVPEHELYYYQKVQ</sequence>
<keyword evidence="1" id="KW-0472">Membrane</keyword>
<dbReference type="InterPro" id="IPR002491">
    <property type="entry name" value="ABC_transptr_periplasmic_BD"/>
</dbReference>
<reference evidence="3 4" key="1">
    <citation type="submission" date="2021-03" db="EMBL/GenBank/DDBJ databases">
        <title>Aliifodinibius sp. nov., a new bacterium isolated from saline soil.</title>
        <authorList>
            <person name="Galisteo C."/>
            <person name="De La Haba R."/>
            <person name="Sanchez-Porro C."/>
            <person name="Ventosa A."/>
        </authorList>
    </citation>
    <scope>NUCLEOTIDE SEQUENCE [LARGE SCALE GENOMIC DNA]</scope>
    <source>
        <strain evidence="3 4">1BSP15-2V2</strain>
    </source>
</reference>
<dbReference type="InterPro" id="IPR050902">
    <property type="entry name" value="ABC_Transporter_SBP"/>
</dbReference>
<organism evidence="3 4">
    <name type="scientific">Fodinibius salsisoli</name>
    <dbReference type="NCBI Taxonomy" id="2820877"/>
    <lineage>
        <taxon>Bacteria</taxon>
        <taxon>Pseudomonadati</taxon>
        <taxon>Balneolota</taxon>
        <taxon>Balneolia</taxon>
        <taxon>Balneolales</taxon>
        <taxon>Balneolaceae</taxon>
        <taxon>Fodinibius</taxon>
    </lineage>
</organism>
<dbReference type="PANTHER" id="PTHR30535">
    <property type="entry name" value="VITAMIN B12-BINDING PROTEIN"/>
    <property type="match status" value="1"/>
</dbReference>
<evidence type="ECO:0000259" key="2">
    <source>
        <dbReference type="PROSITE" id="PS50983"/>
    </source>
</evidence>
<dbReference type="PROSITE" id="PS51257">
    <property type="entry name" value="PROKAR_LIPOPROTEIN"/>
    <property type="match status" value="1"/>
</dbReference>
<dbReference type="SUPFAM" id="SSF53807">
    <property type="entry name" value="Helical backbone' metal receptor"/>
    <property type="match status" value="1"/>
</dbReference>
<proteinExistence type="predicted"/>
<feature type="transmembrane region" description="Helical" evidence="1">
    <location>
        <begin position="7"/>
        <end position="24"/>
    </location>
</feature>
<dbReference type="PROSITE" id="PS50983">
    <property type="entry name" value="FE_B12_PBP"/>
    <property type="match status" value="1"/>
</dbReference>
<keyword evidence="1" id="KW-1133">Transmembrane helix</keyword>
<name>A0ABT3PQB7_9BACT</name>
<dbReference type="PANTHER" id="PTHR30535:SF34">
    <property type="entry name" value="MOLYBDATE-BINDING PROTEIN MOLA"/>
    <property type="match status" value="1"/>
</dbReference>
<comment type="caution">
    <text evidence="3">The sequence shown here is derived from an EMBL/GenBank/DDBJ whole genome shotgun (WGS) entry which is preliminary data.</text>
</comment>
<protein>
    <submittedName>
        <fullName evidence="3">ABC transporter substrate-binding protein</fullName>
    </submittedName>
</protein>
<gene>
    <name evidence="3" type="ORF">J6I44_14410</name>
</gene>